<gene>
    <name evidence="2" type="ORF">D1B31_15335</name>
</gene>
<proteinExistence type="predicted"/>
<dbReference type="AlphaFoldDB" id="A0A417YS66"/>
<sequence length="244" mass="27904">MSKLLKLIGLLFGVTLANVILLSPGLLGVRIVGGSALEASFGLTVLFVSLVVILYGIYGELFKKIPTVQLKELKTNEDYVKALQNYQDIKVLREDIVFALGQELRLKKKKGGLTTLLNERFDKTELSYQKFASVVTEVEKLFYMNIRNILNKVSTFDETEYESVIGKKTSRFSKEILREKQELFNEYLSFVKNALNINEEILLYIDKLVLEISRLNNIDINDIDNMAAMQEMDALIKQTKLYKN</sequence>
<dbReference type="RefSeq" id="WP_118921918.1">
    <property type="nucleotide sequence ID" value="NZ_QWEG01000009.1"/>
</dbReference>
<evidence type="ECO:0000313" key="2">
    <source>
        <dbReference type="EMBL" id="RHW38147.1"/>
    </source>
</evidence>
<evidence type="ECO:0000313" key="3">
    <source>
        <dbReference type="Proteomes" id="UP000284416"/>
    </source>
</evidence>
<evidence type="ECO:0000256" key="1">
    <source>
        <dbReference type="SAM" id="Phobius"/>
    </source>
</evidence>
<keyword evidence="1" id="KW-0472">Membrane</keyword>
<dbReference type="Proteomes" id="UP000284416">
    <property type="component" value="Unassembled WGS sequence"/>
</dbReference>
<organism evidence="2 3">
    <name type="scientific">Neobacillus notoginsengisoli</name>
    <dbReference type="NCBI Taxonomy" id="1578198"/>
    <lineage>
        <taxon>Bacteria</taxon>
        <taxon>Bacillati</taxon>
        <taxon>Bacillota</taxon>
        <taxon>Bacilli</taxon>
        <taxon>Bacillales</taxon>
        <taxon>Bacillaceae</taxon>
        <taxon>Neobacillus</taxon>
    </lineage>
</organism>
<reference evidence="2 3" key="1">
    <citation type="journal article" date="2017" name="Int. J. Syst. Evol. Microbiol.">
        <title>Bacillus notoginsengisoli sp. nov., a novel bacterium isolated from the rhizosphere of Panax notoginseng.</title>
        <authorList>
            <person name="Zhang M.Y."/>
            <person name="Cheng J."/>
            <person name="Cai Y."/>
            <person name="Zhang T.Y."/>
            <person name="Wu Y.Y."/>
            <person name="Manikprabhu D."/>
            <person name="Li W.J."/>
            <person name="Zhang Y.X."/>
        </authorList>
    </citation>
    <scope>NUCLEOTIDE SEQUENCE [LARGE SCALE GENOMIC DNA]</scope>
    <source>
        <strain evidence="2 3">JCM 30743</strain>
    </source>
</reference>
<keyword evidence="1" id="KW-0812">Transmembrane</keyword>
<dbReference type="EMBL" id="QWEG01000009">
    <property type="protein sequence ID" value="RHW38147.1"/>
    <property type="molecule type" value="Genomic_DNA"/>
</dbReference>
<keyword evidence="3" id="KW-1185">Reference proteome</keyword>
<keyword evidence="1" id="KW-1133">Transmembrane helix</keyword>
<name>A0A417YS66_9BACI</name>
<dbReference type="OrthoDB" id="2935100at2"/>
<evidence type="ECO:0008006" key="4">
    <source>
        <dbReference type="Google" id="ProtNLM"/>
    </source>
</evidence>
<feature type="transmembrane region" description="Helical" evidence="1">
    <location>
        <begin position="7"/>
        <end position="27"/>
    </location>
</feature>
<accession>A0A417YS66</accession>
<protein>
    <recommendedName>
        <fullName evidence="4">5-bromo-4-chloroindolyl phosphate hydrolysis protein</fullName>
    </recommendedName>
</protein>
<comment type="caution">
    <text evidence="2">The sequence shown here is derived from an EMBL/GenBank/DDBJ whole genome shotgun (WGS) entry which is preliminary data.</text>
</comment>
<feature type="transmembrane region" description="Helical" evidence="1">
    <location>
        <begin position="39"/>
        <end position="58"/>
    </location>
</feature>